<dbReference type="RefSeq" id="WP_173077421.1">
    <property type="nucleotide sequence ID" value="NZ_BAABJB010000009.1"/>
</dbReference>
<accession>A0A6V8L1F8</accession>
<dbReference type="Pfam" id="PF04149">
    <property type="entry name" value="DUF397"/>
    <property type="match status" value="1"/>
</dbReference>
<feature type="domain" description="DUF397" evidence="2">
    <location>
        <begin position="9"/>
        <end position="62"/>
    </location>
</feature>
<feature type="region of interest" description="Disordered" evidence="1">
    <location>
        <begin position="1"/>
        <end position="22"/>
    </location>
</feature>
<evidence type="ECO:0000256" key="1">
    <source>
        <dbReference type="SAM" id="MobiDB-lite"/>
    </source>
</evidence>
<evidence type="ECO:0000313" key="3">
    <source>
        <dbReference type="EMBL" id="GFJ89954.1"/>
    </source>
</evidence>
<keyword evidence="4" id="KW-1185">Reference proteome</keyword>
<sequence length="68" mass="7466">MSTLDPSRAMWRKSSRSDSNGGACVEVADLGEDIAVRDSKNPHGDVLLFPRHEWAAFIVGAKDGEFDF</sequence>
<reference evidence="3 4" key="2">
    <citation type="submission" date="2020-03" db="EMBL/GenBank/DDBJ databases">
        <authorList>
            <person name="Ichikawa N."/>
            <person name="Kimura A."/>
            <person name="Kitahashi Y."/>
            <person name="Uohara A."/>
        </authorList>
    </citation>
    <scope>NUCLEOTIDE SEQUENCE [LARGE SCALE GENOMIC DNA]</scope>
    <source>
        <strain evidence="3 4">NBRC 108638</strain>
    </source>
</reference>
<organism evidence="3 4">
    <name type="scientific">Phytohabitans rumicis</name>
    <dbReference type="NCBI Taxonomy" id="1076125"/>
    <lineage>
        <taxon>Bacteria</taxon>
        <taxon>Bacillati</taxon>
        <taxon>Actinomycetota</taxon>
        <taxon>Actinomycetes</taxon>
        <taxon>Micromonosporales</taxon>
        <taxon>Micromonosporaceae</taxon>
    </lineage>
</organism>
<comment type="caution">
    <text evidence="3">The sequence shown here is derived from an EMBL/GenBank/DDBJ whole genome shotgun (WGS) entry which is preliminary data.</text>
</comment>
<dbReference type="Proteomes" id="UP000482960">
    <property type="component" value="Unassembled WGS sequence"/>
</dbReference>
<dbReference type="InterPro" id="IPR007278">
    <property type="entry name" value="DUF397"/>
</dbReference>
<evidence type="ECO:0000313" key="4">
    <source>
        <dbReference type="Proteomes" id="UP000482960"/>
    </source>
</evidence>
<protein>
    <submittedName>
        <fullName evidence="3">Transcriptional regulator</fullName>
    </submittedName>
</protein>
<dbReference type="EMBL" id="BLPG01000001">
    <property type="protein sequence ID" value="GFJ89954.1"/>
    <property type="molecule type" value="Genomic_DNA"/>
</dbReference>
<reference evidence="3 4" key="1">
    <citation type="submission" date="2020-03" db="EMBL/GenBank/DDBJ databases">
        <title>Whole genome shotgun sequence of Phytohabitans rumicis NBRC 108638.</title>
        <authorList>
            <person name="Komaki H."/>
            <person name="Tamura T."/>
        </authorList>
    </citation>
    <scope>NUCLEOTIDE SEQUENCE [LARGE SCALE GENOMIC DNA]</scope>
    <source>
        <strain evidence="3 4">NBRC 108638</strain>
    </source>
</reference>
<dbReference type="AlphaFoldDB" id="A0A6V8L1F8"/>
<evidence type="ECO:0000259" key="2">
    <source>
        <dbReference type="Pfam" id="PF04149"/>
    </source>
</evidence>
<gene>
    <name evidence="3" type="ORF">Prum_035960</name>
</gene>
<proteinExistence type="predicted"/>
<name>A0A6V8L1F8_9ACTN</name>